<evidence type="ECO:0000256" key="4">
    <source>
        <dbReference type="ARBA" id="ARBA00022605"/>
    </source>
</evidence>
<dbReference type="GO" id="GO:0000105">
    <property type="term" value="P:L-histidine biosynthetic process"/>
    <property type="evidence" value="ECO:0007669"/>
    <property type="project" value="UniProtKB-UniRule"/>
</dbReference>
<dbReference type="CDD" id="cd12110">
    <property type="entry name" value="PHP_HisPPase_Hisj_like"/>
    <property type="match status" value="1"/>
</dbReference>
<keyword evidence="6 8" id="KW-0368">Histidine biosynthesis</keyword>
<keyword evidence="4 8" id="KW-0028">Amino-acid biosynthesis</keyword>
<accession>A0AB39VEN3</accession>
<proteinExistence type="inferred from homology"/>
<protein>
    <recommendedName>
        <fullName evidence="3 8">Histidinol-phosphatase</fullName>
        <shortName evidence="8">HolPase</shortName>
        <ecNumber evidence="3 8">3.1.3.15</ecNumber>
    </recommendedName>
</protein>
<dbReference type="InterPro" id="IPR016195">
    <property type="entry name" value="Pol/histidinol_Pase-like"/>
</dbReference>
<name>A0AB39VEN3_9FUSO</name>
<dbReference type="Gene3D" id="3.20.20.140">
    <property type="entry name" value="Metal-dependent hydrolases"/>
    <property type="match status" value="1"/>
</dbReference>
<evidence type="ECO:0000256" key="1">
    <source>
        <dbReference type="ARBA" id="ARBA00004970"/>
    </source>
</evidence>
<evidence type="ECO:0000256" key="8">
    <source>
        <dbReference type="RuleBase" id="RU366003"/>
    </source>
</evidence>
<feature type="domain" description="PHP" evidence="9">
    <location>
        <begin position="13"/>
        <end position="212"/>
    </location>
</feature>
<dbReference type="KEGG" id="lrug:AB8B22_05330"/>
<dbReference type="EMBL" id="CP165644">
    <property type="protein sequence ID" value="XDU65851.1"/>
    <property type="molecule type" value="Genomic_DNA"/>
</dbReference>
<sequence>MKNQKKISFPSNLHGHTTYCDGKNRAEEYILAAIEKNFVSVGLSGHSYVYFDKEPNMSLEGTLKYIEELKILKEKYKDKIQVYIGIEADFYSGFNPKLDKNLGLDYRIGSVHYVKDKVKDKYYCVDNTPEILAYAIENYDNDDEKSLICAYYDNIIEMIHTQKPDILGHLDLVRKFNGDGKYFDENSEWYNKKVDEVLGEISKTDIIVEINTGGISRGWTKTPYPSAFILKKILSKNIPITLSSDAHSVENIDYYFKESVELVKEIGFKSLKIMKNGKFEDFEI</sequence>
<dbReference type="GO" id="GO:0004401">
    <property type="term" value="F:histidinol-phosphatase activity"/>
    <property type="evidence" value="ECO:0007669"/>
    <property type="project" value="UniProtKB-UniRule"/>
</dbReference>
<keyword evidence="5 8" id="KW-0378">Hydrolase</keyword>
<evidence type="ECO:0000256" key="7">
    <source>
        <dbReference type="ARBA" id="ARBA00049158"/>
    </source>
</evidence>
<evidence type="ECO:0000313" key="10">
    <source>
        <dbReference type="EMBL" id="XDU65851.1"/>
    </source>
</evidence>
<evidence type="ECO:0000256" key="6">
    <source>
        <dbReference type="ARBA" id="ARBA00023102"/>
    </source>
</evidence>
<comment type="pathway">
    <text evidence="1 8">Amino-acid biosynthesis; L-histidine biosynthesis; L-histidine from 5-phospho-alpha-D-ribose 1-diphosphate: step 8/9.</text>
</comment>
<evidence type="ECO:0000256" key="5">
    <source>
        <dbReference type="ARBA" id="ARBA00022801"/>
    </source>
</evidence>
<dbReference type="InterPro" id="IPR004013">
    <property type="entry name" value="PHP_dom"/>
</dbReference>
<comment type="similarity">
    <text evidence="2 8">Belongs to the PHP hydrolase family. HisK subfamily.</text>
</comment>
<dbReference type="GO" id="GO:0005737">
    <property type="term" value="C:cytoplasm"/>
    <property type="evidence" value="ECO:0007669"/>
    <property type="project" value="TreeGrafter"/>
</dbReference>
<evidence type="ECO:0000256" key="3">
    <source>
        <dbReference type="ARBA" id="ARBA00013085"/>
    </source>
</evidence>
<dbReference type="Pfam" id="PF02811">
    <property type="entry name" value="PHP"/>
    <property type="match status" value="1"/>
</dbReference>
<dbReference type="PANTHER" id="PTHR21039:SF0">
    <property type="entry name" value="HISTIDINOL-PHOSPHATASE"/>
    <property type="match status" value="1"/>
</dbReference>
<dbReference type="SUPFAM" id="SSF89550">
    <property type="entry name" value="PHP domain-like"/>
    <property type="match status" value="1"/>
</dbReference>
<evidence type="ECO:0000259" key="9">
    <source>
        <dbReference type="Pfam" id="PF02811"/>
    </source>
</evidence>
<dbReference type="PANTHER" id="PTHR21039">
    <property type="entry name" value="HISTIDINOL PHOSPHATASE-RELATED"/>
    <property type="match status" value="1"/>
</dbReference>
<comment type="catalytic activity">
    <reaction evidence="7 8">
        <text>L-histidinol phosphate + H2O = L-histidinol + phosphate</text>
        <dbReference type="Rhea" id="RHEA:14465"/>
        <dbReference type="ChEBI" id="CHEBI:15377"/>
        <dbReference type="ChEBI" id="CHEBI:43474"/>
        <dbReference type="ChEBI" id="CHEBI:57699"/>
        <dbReference type="ChEBI" id="CHEBI:57980"/>
        <dbReference type="EC" id="3.1.3.15"/>
    </reaction>
</comment>
<dbReference type="EC" id="3.1.3.15" evidence="3 8"/>
<dbReference type="RefSeq" id="WP_369710339.1">
    <property type="nucleotide sequence ID" value="NZ_CP165644.1"/>
</dbReference>
<reference evidence="10" key="1">
    <citation type="submission" date="2024-07" db="EMBL/GenBank/DDBJ databases">
        <authorList>
            <person name="Li X.-J."/>
            <person name="Wang X."/>
        </authorList>
    </citation>
    <scope>NUCLEOTIDE SEQUENCE</scope>
    <source>
        <strain evidence="10">HSP-334</strain>
    </source>
</reference>
<dbReference type="NCBIfam" id="TIGR01856">
    <property type="entry name" value="hisJ_fam"/>
    <property type="match status" value="1"/>
</dbReference>
<dbReference type="AlphaFoldDB" id="A0AB39VEN3"/>
<organism evidence="10">
    <name type="scientific">Leptotrichia rugosa</name>
    <dbReference type="NCBI Taxonomy" id="3239302"/>
    <lineage>
        <taxon>Bacteria</taxon>
        <taxon>Fusobacteriati</taxon>
        <taxon>Fusobacteriota</taxon>
        <taxon>Fusobacteriia</taxon>
        <taxon>Fusobacteriales</taxon>
        <taxon>Leptotrichiaceae</taxon>
        <taxon>Leptotrichia</taxon>
    </lineage>
</organism>
<dbReference type="InterPro" id="IPR010140">
    <property type="entry name" value="Histidinol_P_phosphatase_HisJ"/>
</dbReference>
<gene>
    <name evidence="10" type="ORF">AB8B22_05330</name>
</gene>
<evidence type="ECO:0000256" key="2">
    <source>
        <dbReference type="ARBA" id="ARBA00009152"/>
    </source>
</evidence>